<comment type="caution">
    <text evidence="1">The sequence shown here is derived from an EMBL/GenBank/DDBJ whole genome shotgun (WGS) entry which is preliminary data.</text>
</comment>
<sequence>MSNSIKINKISNLRRIRSWEQKNLPTYGTDAGYALLLELASLEDGSDITLKGLYLSVPYAESTIRLLFRNLEEDGWIELPKDHVDRRFKSFVATEKFHRKVDEWLDQVADCCSEV</sequence>
<evidence type="ECO:0008006" key="3">
    <source>
        <dbReference type="Google" id="ProtNLM"/>
    </source>
</evidence>
<evidence type="ECO:0000313" key="2">
    <source>
        <dbReference type="Proteomes" id="UP000251341"/>
    </source>
</evidence>
<dbReference type="SUPFAM" id="SSF46785">
    <property type="entry name" value="Winged helix' DNA-binding domain"/>
    <property type="match status" value="1"/>
</dbReference>
<dbReference type="InterPro" id="IPR036390">
    <property type="entry name" value="WH_DNA-bd_sf"/>
</dbReference>
<dbReference type="AlphaFoldDB" id="A0A315G396"/>
<accession>A0A315G396</accession>
<dbReference type="InterPro" id="IPR036388">
    <property type="entry name" value="WH-like_DNA-bd_sf"/>
</dbReference>
<dbReference type="EMBL" id="NESP01000001">
    <property type="protein sequence ID" value="PUE60167.1"/>
    <property type="molecule type" value="Genomic_DNA"/>
</dbReference>
<keyword evidence="2" id="KW-1185">Reference proteome</keyword>
<reference evidence="1 2" key="1">
    <citation type="submission" date="2017-04" db="EMBL/GenBank/DDBJ databases">
        <title>Unexpected and diverse lifestyles within the genus Limnohabitans.</title>
        <authorList>
            <person name="Kasalicky V."/>
            <person name="Mehrshad M."/>
            <person name="Andrei S.-A."/>
            <person name="Salcher M."/>
            <person name="Kratochvilova H."/>
            <person name="Simek K."/>
            <person name="Ghai R."/>
        </authorList>
    </citation>
    <scope>NUCLEOTIDE SEQUENCE [LARGE SCALE GENOMIC DNA]</scope>
    <source>
        <strain evidence="1 2">MWH-C5</strain>
    </source>
</reference>
<evidence type="ECO:0000313" key="1">
    <source>
        <dbReference type="EMBL" id="PUE60167.1"/>
    </source>
</evidence>
<dbReference type="Gene3D" id="1.10.10.10">
    <property type="entry name" value="Winged helix-like DNA-binding domain superfamily/Winged helix DNA-binding domain"/>
    <property type="match status" value="1"/>
</dbReference>
<dbReference type="Proteomes" id="UP000251341">
    <property type="component" value="Unassembled WGS sequence"/>
</dbReference>
<gene>
    <name evidence="1" type="ORF">B9Z44_11665</name>
</gene>
<protein>
    <recommendedName>
        <fullName evidence="3">MarR family transcriptional regulator</fullName>
    </recommendedName>
</protein>
<organism evidence="1 2">
    <name type="scientific">Limnohabitans curvus</name>
    <dbReference type="NCBI Taxonomy" id="323423"/>
    <lineage>
        <taxon>Bacteria</taxon>
        <taxon>Pseudomonadati</taxon>
        <taxon>Pseudomonadota</taxon>
        <taxon>Betaproteobacteria</taxon>
        <taxon>Burkholderiales</taxon>
        <taxon>Comamonadaceae</taxon>
        <taxon>Limnohabitans</taxon>
    </lineage>
</organism>
<proteinExistence type="predicted"/>
<name>A0A315G396_9BURK</name>